<proteinExistence type="inferred from homology"/>
<dbReference type="SUPFAM" id="SSF48508">
    <property type="entry name" value="Nuclear receptor ligand-binding domain"/>
    <property type="match status" value="1"/>
</dbReference>
<dbReference type="Gene3D" id="3.30.50.10">
    <property type="entry name" value="Erythroid Transcription Factor GATA-1, subunit A"/>
    <property type="match status" value="1"/>
</dbReference>
<dbReference type="AlphaFoldDB" id="A0A443SBJ7"/>
<keyword evidence="4 13" id="KW-0862">Zinc</keyword>
<feature type="domain" description="Nuclear receptor" evidence="15">
    <location>
        <begin position="326"/>
        <end position="401"/>
    </location>
</feature>
<keyword evidence="6 13" id="KW-0238">DNA-binding</keyword>
<evidence type="ECO:0000256" key="4">
    <source>
        <dbReference type="ARBA" id="ARBA00022833"/>
    </source>
</evidence>
<evidence type="ECO:0000259" key="16">
    <source>
        <dbReference type="PROSITE" id="PS51843"/>
    </source>
</evidence>
<keyword evidence="5 13" id="KW-0805">Transcription regulation</keyword>
<dbReference type="InterPro" id="IPR000536">
    <property type="entry name" value="Nucl_hrmn_rcpt_lig-bd"/>
</dbReference>
<feature type="region of interest" description="Disordered" evidence="14">
    <location>
        <begin position="185"/>
        <end position="211"/>
    </location>
</feature>
<comment type="caution">
    <text evidence="17">The sequence shown here is derived from an EMBL/GenBank/DDBJ whole genome shotgun (WGS) entry which is preliminary data.</text>
</comment>
<evidence type="ECO:0000256" key="1">
    <source>
        <dbReference type="ARBA" id="ARBA00004123"/>
    </source>
</evidence>
<evidence type="ECO:0000256" key="7">
    <source>
        <dbReference type="ARBA" id="ARBA00023163"/>
    </source>
</evidence>
<gene>
    <name evidence="17" type="ORF">B4U80_05212</name>
</gene>
<dbReference type="InterPro" id="IPR035500">
    <property type="entry name" value="NHR-like_dom_sf"/>
</dbReference>
<keyword evidence="7 13" id="KW-0804">Transcription</keyword>
<keyword evidence="2 13" id="KW-0479">Metal-binding</keyword>
<evidence type="ECO:0000259" key="15">
    <source>
        <dbReference type="PROSITE" id="PS51030"/>
    </source>
</evidence>
<comment type="subcellular location">
    <subcellularLocation>
        <location evidence="1 13">Nucleus</location>
    </subcellularLocation>
</comment>
<evidence type="ECO:0000313" key="18">
    <source>
        <dbReference type="Proteomes" id="UP000288716"/>
    </source>
</evidence>
<dbReference type="GO" id="GO:0008270">
    <property type="term" value="F:zinc ion binding"/>
    <property type="evidence" value="ECO:0007669"/>
    <property type="project" value="UniProtKB-KW"/>
</dbReference>
<evidence type="ECO:0000256" key="10">
    <source>
        <dbReference type="ARBA" id="ARBA00065130"/>
    </source>
</evidence>
<evidence type="ECO:0000256" key="14">
    <source>
        <dbReference type="SAM" id="MobiDB-lite"/>
    </source>
</evidence>
<comment type="subunit">
    <text evidence="10">Forms a heterodimer with USP.</text>
</comment>
<dbReference type="InterPro" id="IPR003078">
    <property type="entry name" value="Retinoic_acid_rcpt"/>
</dbReference>
<dbReference type="EMBL" id="NCKV01004275">
    <property type="protein sequence ID" value="RWS24913.1"/>
    <property type="molecule type" value="Genomic_DNA"/>
</dbReference>
<dbReference type="GO" id="GO:0004879">
    <property type="term" value="F:nuclear receptor activity"/>
    <property type="evidence" value="ECO:0007669"/>
    <property type="project" value="InterPro"/>
</dbReference>
<evidence type="ECO:0000256" key="12">
    <source>
        <dbReference type="ARBA" id="ARBA00075617"/>
    </source>
</evidence>
<dbReference type="PROSITE" id="PS00031">
    <property type="entry name" value="NUCLEAR_REC_DBD_1"/>
    <property type="match status" value="1"/>
</dbReference>
<dbReference type="PROSITE" id="PS51843">
    <property type="entry name" value="NR_LBD"/>
    <property type="match status" value="1"/>
</dbReference>
<dbReference type="GO" id="GO:0071376">
    <property type="term" value="P:cellular response to corticotropin-releasing hormone stimulus"/>
    <property type="evidence" value="ECO:0007669"/>
    <property type="project" value="TreeGrafter"/>
</dbReference>
<evidence type="ECO:0000256" key="9">
    <source>
        <dbReference type="ARBA" id="ARBA00023242"/>
    </source>
</evidence>
<evidence type="ECO:0000256" key="3">
    <source>
        <dbReference type="ARBA" id="ARBA00022771"/>
    </source>
</evidence>
<dbReference type="FunFam" id="3.30.50.10:FF:000009">
    <property type="entry name" value="nuclear receptor subfamily 4 group A member 2"/>
    <property type="match status" value="1"/>
</dbReference>
<accession>A0A443SBJ7</accession>
<dbReference type="Proteomes" id="UP000288716">
    <property type="component" value="Unassembled WGS sequence"/>
</dbReference>
<evidence type="ECO:0000313" key="17">
    <source>
        <dbReference type="EMBL" id="RWS24913.1"/>
    </source>
</evidence>
<dbReference type="InterPro" id="IPR001628">
    <property type="entry name" value="Znf_hrmn_rcpt"/>
</dbReference>
<dbReference type="PRINTS" id="PR01292">
    <property type="entry name" value="RETNOICACIDR"/>
</dbReference>
<dbReference type="PANTHER" id="PTHR24085">
    <property type="entry name" value="NUCLEAR HORMONE RECEPTOR"/>
    <property type="match status" value="1"/>
</dbReference>
<dbReference type="STRING" id="299467.A0A443SBJ7"/>
<evidence type="ECO:0000256" key="6">
    <source>
        <dbReference type="ARBA" id="ARBA00023125"/>
    </source>
</evidence>
<evidence type="ECO:0000256" key="8">
    <source>
        <dbReference type="ARBA" id="ARBA00023170"/>
    </source>
</evidence>
<dbReference type="PANTHER" id="PTHR24085:SF4">
    <property type="entry name" value="NUCLEAR HORMONE RECEPTOR HR38-RELATED"/>
    <property type="match status" value="1"/>
</dbReference>
<dbReference type="Gene3D" id="1.10.565.10">
    <property type="entry name" value="Retinoid X Receptor"/>
    <property type="match status" value="1"/>
</dbReference>
<feature type="domain" description="NR LBD" evidence="16">
    <location>
        <begin position="425"/>
        <end position="661"/>
    </location>
</feature>
<dbReference type="SMART" id="SM00399">
    <property type="entry name" value="ZnF_C4"/>
    <property type="match status" value="1"/>
</dbReference>
<evidence type="ECO:0000256" key="11">
    <source>
        <dbReference type="ARBA" id="ARBA00071265"/>
    </source>
</evidence>
<keyword evidence="3 13" id="KW-0863">Zinc-finger</keyword>
<dbReference type="InterPro" id="IPR013088">
    <property type="entry name" value="Znf_NHR/GATA"/>
</dbReference>
<dbReference type="PRINTS" id="PR00047">
    <property type="entry name" value="STROIDFINGER"/>
</dbReference>
<protein>
    <recommendedName>
        <fullName evidence="11">Probable nuclear hormone receptor HR38</fullName>
    </recommendedName>
    <alternativeName>
        <fullName evidence="12">Nuclear receptor subfamily 4 group A member 4</fullName>
    </alternativeName>
</protein>
<keyword evidence="9 13" id="KW-0539">Nucleus</keyword>
<dbReference type="PRINTS" id="PR00398">
    <property type="entry name" value="STRDHORMONER"/>
</dbReference>
<dbReference type="GO" id="GO:0035259">
    <property type="term" value="F:nuclear glucocorticoid receptor binding"/>
    <property type="evidence" value="ECO:0007669"/>
    <property type="project" value="TreeGrafter"/>
</dbReference>
<dbReference type="GO" id="GO:0048384">
    <property type="term" value="P:retinoic acid receptor signaling pathway"/>
    <property type="evidence" value="ECO:0007669"/>
    <property type="project" value="InterPro"/>
</dbReference>
<feature type="region of interest" description="Disordered" evidence="14">
    <location>
        <begin position="261"/>
        <end position="323"/>
    </location>
</feature>
<keyword evidence="8 13" id="KW-0675">Receptor</keyword>
<dbReference type="InterPro" id="IPR001723">
    <property type="entry name" value="Nuclear_hrmn_rcpt"/>
</dbReference>
<dbReference type="GO" id="GO:0000978">
    <property type="term" value="F:RNA polymerase II cis-regulatory region sequence-specific DNA binding"/>
    <property type="evidence" value="ECO:0007669"/>
    <property type="project" value="TreeGrafter"/>
</dbReference>
<dbReference type="Pfam" id="PF00104">
    <property type="entry name" value="Hormone_recep"/>
    <property type="match status" value="1"/>
</dbReference>
<evidence type="ECO:0000256" key="5">
    <source>
        <dbReference type="ARBA" id="ARBA00023015"/>
    </source>
</evidence>
<sequence>MFLQGTPFGNPSGLLISECSNTTYGDEVFDDLKLIDFSIDVPLDVDDSMVDMFSSESLCPSLTTETTTALTSTGITLTTSSVTTTEQTLIETPVSSAPTTPGSATLPSFMETYSPRYRQGMPQFFKFEDIGSDDDSSLSGSSALLTPQTAAAPLSAGITSESYAIESTAIRSEVPFLKQEIQELEHSLSQSPEHISPIPPQPTFSGYMDSPNPHKPYTYSPIYTPSSSTFSGIFQNPTLSSSKLQLSIESTASNLLSKAAHSEISPPLTPMTPPKAVRVPRKPSLSISSPSLSESNIRMSAPSTPTTPNTSSSSRSSPTETSPPASQLCAVCGDNAACQHYGVRTCEGCKGFFKRTVQKCAKYVCLGNKDCPVDKRRRNRCQFCRFQKCLAVGMVKEVVRTDNLKGRRGRLPAKPKSPQESPPSPPVSLITALVRAHLDTSPDINNLDFNLYDEISFEGETSSTAAERIQQLYSLLVSSLETIKNFADRIPGFGDLDKEDQELLFHSACLELFSLRFAYRNKPETDRFTFCNGVVIHKQQCEKYLGNWLRAVTSFSETLRSADIDISAFACLCALTLVTERQGLKDMKKVEQLQMKIIESLRDHVTYNSEAQKKYQYFPKILSKLPQLRTLSREILQQICSLQMEQHLVPTPAIIQYLVSTSLPY</sequence>
<dbReference type="OrthoDB" id="5952118at2759"/>
<dbReference type="VEuPathDB" id="VectorBase:LDEU007127"/>
<dbReference type="Pfam" id="PF00105">
    <property type="entry name" value="zf-C4"/>
    <property type="match status" value="1"/>
</dbReference>
<dbReference type="SUPFAM" id="SSF57716">
    <property type="entry name" value="Glucocorticoid receptor-like (DNA-binding domain)"/>
    <property type="match status" value="1"/>
</dbReference>
<reference evidence="17 18" key="1">
    <citation type="journal article" date="2018" name="Gigascience">
        <title>Genomes of trombidid mites reveal novel predicted allergens and laterally-transferred genes associated with secondary metabolism.</title>
        <authorList>
            <person name="Dong X."/>
            <person name="Chaisiri K."/>
            <person name="Xia D."/>
            <person name="Armstrong S.D."/>
            <person name="Fang Y."/>
            <person name="Donnelly M.J."/>
            <person name="Kadowaki T."/>
            <person name="McGarry J.W."/>
            <person name="Darby A.C."/>
            <person name="Makepeace B.L."/>
        </authorList>
    </citation>
    <scope>NUCLEOTIDE SEQUENCE [LARGE SCALE GENOMIC DNA]</scope>
    <source>
        <strain evidence="17">UoL-UT</strain>
    </source>
</reference>
<evidence type="ECO:0000256" key="2">
    <source>
        <dbReference type="ARBA" id="ARBA00022723"/>
    </source>
</evidence>
<keyword evidence="18" id="KW-1185">Reference proteome</keyword>
<dbReference type="CDD" id="cd06969">
    <property type="entry name" value="NR_DBD_NGFI-B"/>
    <property type="match status" value="1"/>
</dbReference>
<dbReference type="GO" id="GO:0005667">
    <property type="term" value="C:transcription regulator complex"/>
    <property type="evidence" value="ECO:0007669"/>
    <property type="project" value="TreeGrafter"/>
</dbReference>
<dbReference type="PROSITE" id="PS51030">
    <property type="entry name" value="NUCLEAR_REC_DBD_2"/>
    <property type="match status" value="1"/>
</dbReference>
<comment type="similarity">
    <text evidence="13">Belongs to the nuclear hormone receptor family.</text>
</comment>
<dbReference type="GO" id="GO:0005634">
    <property type="term" value="C:nucleus"/>
    <property type="evidence" value="ECO:0007669"/>
    <property type="project" value="UniProtKB-SubCell"/>
</dbReference>
<name>A0A443SBJ7_9ACAR</name>
<feature type="compositionally biased region" description="Low complexity" evidence="14">
    <location>
        <begin position="283"/>
        <end position="323"/>
    </location>
</feature>
<dbReference type="SMART" id="SM00430">
    <property type="entry name" value="HOLI"/>
    <property type="match status" value="1"/>
</dbReference>
<organism evidence="17 18">
    <name type="scientific">Leptotrombidium deliense</name>
    <dbReference type="NCBI Taxonomy" id="299467"/>
    <lineage>
        <taxon>Eukaryota</taxon>
        <taxon>Metazoa</taxon>
        <taxon>Ecdysozoa</taxon>
        <taxon>Arthropoda</taxon>
        <taxon>Chelicerata</taxon>
        <taxon>Arachnida</taxon>
        <taxon>Acari</taxon>
        <taxon>Acariformes</taxon>
        <taxon>Trombidiformes</taxon>
        <taxon>Prostigmata</taxon>
        <taxon>Anystina</taxon>
        <taxon>Parasitengona</taxon>
        <taxon>Trombiculoidea</taxon>
        <taxon>Trombiculidae</taxon>
        <taxon>Leptotrombidium</taxon>
    </lineage>
</organism>
<evidence type="ECO:0000256" key="13">
    <source>
        <dbReference type="RuleBase" id="RU004334"/>
    </source>
</evidence>
<feature type="region of interest" description="Disordered" evidence="14">
    <location>
        <begin position="403"/>
        <end position="426"/>
    </location>
</feature>